<organism evidence="2 3">
    <name type="scientific">Blautia argi</name>
    <dbReference type="NCBI Taxonomy" id="1912897"/>
    <lineage>
        <taxon>Bacteria</taxon>
        <taxon>Bacillati</taxon>
        <taxon>Bacillota</taxon>
        <taxon>Clostridia</taxon>
        <taxon>Lachnospirales</taxon>
        <taxon>Lachnospiraceae</taxon>
        <taxon>Blautia</taxon>
    </lineage>
</organism>
<dbReference type="InterPro" id="IPR050834">
    <property type="entry name" value="Glycosyltransf_2"/>
</dbReference>
<keyword evidence="3" id="KW-1185">Reference proteome</keyword>
<dbReference type="Proteomes" id="UP000250003">
    <property type="component" value="Chromosome"/>
</dbReference>
<protein>
    <submittedName>
        <fullName evidence="2">Glycosyltransferase family 2 protein</fullName>
    </submittedName>
</protein>
<dbReference type="Gene3D" id="3.90.550.10">
    <property type="entry name" value="Spore Coat Polysaccharide Biosynthesis Protein SpsA, Chain A"/>
    <property type="match status" value="1"/>
</dbReference>
<dbReference type="RefSeq" id="WP_111918823.1">
    <property type="nucleotide sequence ID" value="NZ_CP030280.1"/>
</dbReference>
<dbReference type="Pfam" id="PF00535">
    <property type="entry name" value="Glycos_transf_2"/>
    <property type="match status" value="1"/>
</dbReference>
<dbReference type="AlphaFoldDB" id="A0A2Z4U9M3"/>
<keyword evidence="2" id="KW-0808">Transferase</keyword>
<evidence type="ECO:0000313" key="3">
    <source>
        <dbReference type="Proteomes" id="UP000250003"/>
    </source>
</evidence>
<dbReference type="CDD" id="cd00761">
    <property type="entry name" value="Glyco_tranf_GTA_type"/>
    <property type="match status" value="1"/>
</dbReference>
<proteinExistence type="predicted"/>
<dbReference type="KEGG" id="blau:DQQ01_04720"/>
<evidence type="ECO:0000259" key="1">
    <source>
        <dbReference type="Pfam" id="PF00535"/>
    </source>
</evidence>
<dbReference type="SUPFAM" id="SSF53448">
    <property type="entry name" value="Nucleotide-diphospho-sugar transferases"/>
    <property type="match status" value="1"/>
</dbReference>
<dbReference type="PANTHER" id="PTHR43685:SF2">
    <property type="entry name" value="GLYCOSYLTRANSFERASE 2-LIKE DOMAIN-CONTAINING PROTEIN"/>
    <property type="match status" value="1"/>
</dbReference>
<evidence type="ECO:0000313" key="2">
    <source>
        <dbReference type="EMBL" id="AWY97564.1"/>
    </source>
</evidence>
<dbReference type="InterPro" id="IPR001173">
    <property type="entry name" value="Glyco_trans_2-like"/>
</dbReference>
<dbReference type="OrthoDB" id="9785185at2"/>
<name>A0A2Z4U9M3_9FIRM</name>
<dbReference type="EMBL" id="CP030280">
    <property type="protein sequence ID" value="AWY97564.1"/>
    <property type="molecule type" value="Genomic_DNA"/>
</dbReference>
<accession>A0A2Z4U9M3</accession>
<feature type="domain" description="Glycosyltransferase 2-like" evidence="1">
    <location>
        <begin position="7"/>
        <end position="146"/>
    </location>
</feature>
<sequence length="356" mass="41963">MNKPFFSVVMPAYGVEKYLEKAVKSIEAQTFSDWELLIVEDGSPDRTGELAEELAKENDRIRVFHHEKNRGLSPARNTGMSHAKGQYIWFMDPDDWVEADVLQKVYDALWENPAELTIIGHTEEYYDRDGKLSYTHEICPKRQYLSGQQKMREQVIRLEQETIYGYAWNKFYSLEHIRREGLQYETVRLIEDIVFNIQFCNDIKSMNVLDIVPYHYAKRMEGSLTTKFVPDYYPLHRRRIAMLYEQQQLWHTDTEETCAILGSLYGRYILSALERNCDKRAEMNHRDRKAFCKTVFADRLFVKLMPKARARDSKALKFALFCMKRKSVFLCTTLARAVHIIRSGLPMVYSKVKSNR</sequence>
<dbReference type="GO" id="GO:0016740">
    <property type="term" value="F:transferase activity"/>
    <property type="evidence" value="ECO:0007669"/>
    <property type="project" value="UniProtKB-KW"/>
</dbReference>
<dbReference type="InterPro" id="IPR029044">
    <property type="entry name" value="Nucleotide-diphossugar_trans"/>
</dbReference>
<gene>
    <name evidence="2" type="ORF">DQQ01_04720</name>
</gene>
<dbReference type="PANTHER" id="PTHR43685">
    <property type="entry name" value="GLYCOSYLTRANSFERASE"/>
    <property type="match status" value="1"/>
</dbReference>
<reference evidence="3" key="1">
    <citation type="submission" date="2018-06" db="EMBL/GenBank/DDBJ databases">
        <title>Description of Blautia argi sp. nov., a new anaerobic isolated from dog feces.</title>
        <authorList>
            <person name="Chang Y.-H."/>
            <person name="Paek J."/>
            <person name="Shin Y."/>
        </authorList>
    </citation>
    <scope>NUCLEOTIDE SEQUENCE [LARGE SCALE GENOMIC DNA]</scope>
    <source>
        <strain evidence="3">KCTC 15426</strain>
    </source>
</reference>